<evidence type="ECO:0000256" key="1">
    <source>
        <dbReference type="SAM" id="Phobius"/>
    </source>
</evidence>
<feature type="transmembrane region" description="Helical" evidence="1">
    <location>
        <begin position="12"/>
        <end position="44"/>
    </location>
</feature>
<accession>A0A2Z4PNE5</accession>
<reference evidence="2 3" key="1">
    <citation type="submission" date="2016-06" db="EMBL/GenBank/DDBJ databases">
        <title>The sequenced genome of the ice-adhering bacterium Marinomonas primoryensis, from Antarctica.</title>
        <authorList>
            <person name="Graham L."/>
            <person name="Vance T.D.R."/>
            <person name="Davies P.L."/>
        </authorList>
    </citation>
    <scope>NUCLEOTIDE SEQUENCE [LARGE SCALE GENOMIC DNA]</scope>
    <source>
        <strain evidence="2 3">AceL</strain>
    </source>
</reference>
<keyword evidence="1" id="KW-0472">Membrane</keyword>
<sequence>MPKQLKPFIEGLAVGCVFISITMLFEIPLYISFIIGALAALGGYRNSIKMDREKAAKKEQNQPNTSKQDVE</sequence>
<keyword evidence="1" id="KW-0812">Transmembrane</keyword>
<dbReference type="OrthoDB" id="6106878at2"/>
<dbReference type="RefSeq" id="WP_112135333.1">
    <property type="nucleotide sequence ID" value="NZ_CP016181.1"/>
</dbReference>
<evidence type="ECO:0000313" key="3">
    <source>
        <dbReference type="Proteomes" id="UP000249898"/>
    </source>
</evidence>
<evidence type="ECO:0000313" key="2">
    <source>
        <dbReference type="EMBL" id="AWX98956.1"/>
    </source>
</evidence>
<keyword evidence="1" id="KW-1133">Transmembrane helix</keyword>
<protein>
    <submittedName>
        <fullName evidence="2">Uncharacterized protein</fullName>
    </submittedName>
</protein>
<dbReference type="Proteomes" id="UP000249898">
    <property type="component" value="Chromosome"/>
</dbReference>
<organism evidence="2 3">
    <name type="scientific">Marinomonas primoryensis</name>
    <dbReference type="NCBI Taxonomy" id="178399"/>
    <lineage>
        <taxon>Bacteria</taxon>
        <taxon>Pseudomonadati</taxon>
        <taxon>Pseudomonadota</taxon>
        <taxon>Gammaproteobacteria</taxon>
        <taxon>Oceanospirillales</taxon>
        <taxon>Oceanospirillaceae</taxon>
        <taxon>Marinomonas</taxon>
    </lineage>
</organism>
<name>A0A2Z4PNE5_9GAMM</name>
<dbReference type="EMBL" id="CP016181">
    <property type="protein sequence ID" value="AWX98956.1"/>
    <property type="molecule type" value="Genomic_DNA"/>
</dbReference>
<dbReference type="AlphaFoldDB" id="A0A2Z4PNE5"/>
<proteinExistence type="predicted"/>
<gene>
    <name evidence="2" type="ORF">A8139_02305</name>
</gene>